<dbReference type="Proteomes" id="UP001165960">
    <property type="component" value="Unassembled WGS sequence"/>
</dbReference>
<protein>
    <submittedName>
        <fullName evidence="1">Uncharacterized protein</fullName>
    </submittedName>
</protein>
<name>A0ACC2T9Q6_9FUNG</name>
<comment type="caution">
    <text evidence="1">The sequence shown here is derived from an EMBL/GenBank/DDBJ whole genome shotgun (WGS) entry which is preliminary data.</text>
</comment>
<sequence length="280" mass="31248">MYPVVTWPRTLDPIVATFCPHVFNTSYEPLATTKKPYVPVIYSTIDGTTANKCDPIFYTKVPIPCVEPDSQDAVVPAKGRCWLTDSECEALLNCLNRRMAAQDIASQFGVIARYIGNFNNKYGNTCQISESFKAKHQPKLLQPVHIDAIKQWTAKDCHLDTLAVQSMLATEFGLSVSKTLVYKAMVNLGFSWKVLGIAPYNRNSEKTIKDQHIYAKTYLALKHTATCRHHRINQASKSDIHHSKYLGGSGFIGSNRFLWAVGQLGCRVWGGVIGTKYAGR</sequence>
<evidence type="ECO:0000313" key="2">
    <source>
        <dbReference type="Proteomes" id="UP001165960"/>
    </source>
</evidence>
<proteinExistence type="predicted"/>
<keyword evidence="2" id="KW-1185">Reference proteome</keyword>
<accession>A0ACC2T9Q6</accession>
<reference evidence="1" key="1">
    <citation type="submission" date="2022-04" db="EMBL/GenBank/DDBJ databases">
        <title>Genome of the entomopathogenic fungus Entomophthora muscae.</title>
        <authorList>
            <person name="Elya C."/>
            <person name="Lovett B.R."/>
            <person name="Lee E."/>
            <person name="Macias A.M."/>
            <person name="Hajek A.E."/>
            <person name="De Bivort B.L."/>
            <person name="Kasson M.T."/>
            <person name="De Fine Licht H.H."/>
            <person name="Stajich J.E."/>
        </authorList>
    </citation>
    <scope>NUCLEOTIDE SEQUENCE</scope>
    <source>
        <strain evidence="1">Berkeley</strain>
    </source>
</reference>
<gene>
    <name evidence="1" type="ORF">DSO57_1037207</name>
</gene>
<evidence type="ECO:0000313" key="1">
    <source>
        <dbReference type="EMBL" id="KAJ9071409.1"/>
    </source>
</evidence>
<dbReference type="EMBL" id="QTSX02003229">
    <property type="protein sequence ID" value="KAJ9071409.1"/>
    <property type="molecule type" value="Genomic_DNA"/>
</dbReference>
<organism evidence="1 2">
    <name type="scientific">Entomophthora muscae</name>
    <dbReference type="NCBI Taxonomy" id="34485"/>
    <lineage>
        <taxon>Eukaryota</taxon>
        <taxon>Fungi</taxon>
        <taxon>Fungi incertae sedis</taxon>
        <taxon>Zoopagomycota</taxon>
        <taxon>Entomophthoromycotina</taxon>
        <taxon>Entomophthoromycetes</taxon>
        <taxon>Entomophthorales</taxon>
        <taxon>Entomophthoraceae</taxon>
        <taxon>Entomophthora</taxon>
    </lineage>
</organism>